<comment type="caution">
    <text evidence="1">The sequence shown here is derived from an EMBL/GenBank/DDBJ whole genome shotgun (WGS) entry which is preliminary data.</text>
</comment>
<proteinExistence type="predicted"/>
<evidence type="ECO:0000313" key="2">
    <source>
        <dbReference type="Proteomes" id="UP001173802"/>
    </source>
</evidence>
<accession>A0ACC6FUS3</accession>
<reference evidence="1 2" key="1">
    <citation type="journal article" date="2023" name="Microorganisms">
        <title>Isolation and Genomic Characteristics of Cat-Borne Campylobacter felis sp. nov. and Sheep-Borne Campylobacter ovis sp. nov.</title>
        <authorList>
            <person name="Wang H."/>
            <person name="Li Y."/>
            <person name="Gu Y."/>
            <person name="Zhou G."/>
            <person name="Chen X."/>
            <person name="Zhang X."/>
            <person name="Shao Z."/>
            <person name="Zhang J."/>
            <person name="Zhang M."/>
        </authorList>
    </citation>
    <scope>NUCLEOTIDE SEQUENCE [LARGE SCALE GENOMIC DNA]</scope>
    <source>
        <strain evidence="1 2">XJK30-2</strain>
    </source>
</reference>
<keyword evidence="2" id="KW-1185">Reference proteome</keyword>
<dbReference type="Proteomes" id="UP001173802">
    <property type="component" value="Unassembled WGS sequence"/>
</dbReference>
<evidence type="ECO:0000313" key="1">
    <source>
        <dbReference type="EMBL" id="MDL0083043.1"/>
    </source>
</evidence>
<dbReference type="EMBL" id="JANURN010000015">
    <property type="protein sequence ID" value="MDL0083043.1"/>
    <property type="molecule type" value="Genomic_DNA"/>
</dbReference>
<gene>
    <name evidence="1" type="ORF">NYG90_10270</name>
</gene>
<name>A0ACC6FUS3_9HELI</name>
<sequence length="86" mass="9384">MLCRADKSARNGRENNARTSKSTARNDTKTPQVKKWILGLELAWKQHDSKNCGGAVVALRDFRVGVTLSGNDCPKITQSAALLAQD</sequence>
<organism evidence="1 2">
    <name type="scientific">Helicobacter zhangjianzhongii</name>
    <dbReference type="NCBI Taxonomy" id="2974574"/>
    <lineage>
        <taxon>Bacteria</taxon>
        <taxon>Pseudomonadati</taxon>
        <taxon>Campylobacterota</taxon>
        <taxon>Epsilonproteobacteria</taxon>
        <taxon>Campylobacterales</taxon>
        <taxon>Helicobacteraceae</taxon>
        <taxon>Helicobacter</taxon>
    </lineage>
</organism>
<protein>
    <submittedName>
        <fullName evidence="1">Uncharacterized protein</fullName>
    </submittedName>
</protein>